<dbReference type="EMBL" id="AQFT01000039">
    <property type="protein sequence ID" value="EMZ33763.1"/>
    <property type="molecule type" value="Genomic_DNA"/>
</dbReference>
<dbReference type="PROSITE" id="PS50853">
    <property type="entry name" value="FN3"/>
    <property type="match status" value="2"/>
</dbReference>
<feature type="compositionally biased region" description="Low complexity" evidence="2">
    <location>
        <begin position="308"/>
        <end position="336"/>
    </location>
</feature>
<gene>
    <name evidence="5" type="ORF">C823_01302</name>
</gene>
<dbReference type="InterPro" id="IPR003961">
    <property type="entry name" value="FN3_dom"/>
</dbReference>
<keyword evidence="6" id="KW-1185">Reference proteome</keyword>
<dbReference type="PATRIC" id="fig|1235802.3.peg.1391"/>
<feature type="region of interest" description="Disordered" evidence="2">
    <location>
        <begin position="308"/>
        <end position="345"/>
    </location>
</feature>
<reference evidence="5 6" key="1">
    <citation type="journal article" date="2014" name="Genome Announc.">
        <title>Draft genome sequences of the altered schaedler flora, a defined bacterial community from gnotobiotic mice.</title>
        <authorList>
            <person name="Wannemuehler M.J."/>
            <person name="Overstreet A.M."/>
            <person name="Ward D.V."/>
            <person name="Phillips G.J."/>
        </authorList>
    </citation>
    <scope>NUCLEOTIDE SEQUENCE [LARGE SCALE GENOMIC DNA]</scope>
    <source>
        <strain evidence="5 6">ASF492</strain>
    </source>
</reference>
<organism evidence="5 6">
    <name type="scientific">Eubacterium plexicaudatum ASF492</name>
    <dbReference type="NCBI Taxonomy" id="1235802"/>
    <lineage>
        <taxon>Bacteria</taxon>
        <taxon>Bacillati</taxon>
        <taxon>Bacillota</taxon>
        <taxon>Clostridia</taxon>
        <taxon>Eubacteriales</taxon>
        <taxon>Eubacteriaceae</taxon>
        <taxon>Eubacterium</taxon>
    </lineage>
</organism>
<dbReference type="InterPro" id="IPR036116">
    <property type="entry name" value="FN3_sf"/>
</dbReference>
<dbReference type="Proteomes" id="UP000012589">
    <property type="component" value="Unassembled WGS sequence"/>
</dbReference>
<protein>
    <recommendedName>
        <fullName evidence="4">Fibronectin type-III domain-containing protein</fullName>
    </recommendedName>
</protein>
<evidence type="ECO:0000256" key="2">
    <source>
        <dbReference type="SAM" id="MobiDB-lite"/>
    </source>
</evidence>
<name>N2B5G1_9FIRM</name>
<dbReference type="NCBIfam" id="TIGR02543">
    <property type="entry name" value="List_Bact_rpt"/>
    <property type="match status" value="1"/>
</dbReference>
<feature type="domain" description="Fibronectin type-III" evidence="4">
    <location>
        <begin position="141"/>
        <end position="236"/>
    </location>
</feature>
<evidence type="ECO:0000256" key="3">
    <source>
        <dbReference type="SAM" id="SignalP"/>
    </source>
</evidence>
<dbReference type="STRING" id="1235802.C823_01302"/>
<proteinExistence type="predicted"/>
<comment type="subcellular location">
    <subcellularLocation>
        <location evidence="1">Cell envelope</location>
    </subcellularLocation>
</comment>
<dbReference type="Gene3D" id="2.60.40.10">
    <property type="entry name" value="Immunoglobulins"/>
    <property type="match status" value="2"/>
</dbReference>
<keyword evidence="3" id="KW-0732">Signal</keyword>
<feature type="domain" description="Fibronectin type-III" evidence="4">
    <location>
        <begin position="352"/>
        <end position="449"/>
    </location>
</feature>
<dbReference type="SUPFAM" id="SSF49265">
    <property type="entry name" value="Fibronectin type III"/>
    <property type="match status" value="1"/>
</dbReference>
<dbReference type="GO" id="GO:0030313">
    <property type="term" value="C:cell envelope"/>
    <property type="evidence" value="ECO:0007669"/>
    <property type="project" value="UniProtKB-SubCell"/>
</dbReference>
<dbReference type="AlphaFoldDB" id="N2B5G1"/>
<accession>N2B5G1</accession>
<feature type="chain" id="PRO_5039228966" description="Fibronectin type-III domain-containing protein" evidence="3">
    <location>
        <begin position="25"/>
        <end position="449"/>
    </location>
</feature>
<evidence type="ECO:0000313" key="5">
    <source>
        <dbReference type="EMBL" id="EMZ33763.1"/>
    </source>
</evidence>
<dbReference type="HOGENOM" id="CLU_609352_0_0_9"/>
<dbReference type="Pfam" id="PF09479">
    <property type="entry name" value="Flg_new"/>
    <property type="match status" value="2"/>
</dbReference>
<sequence length="449" mass="50228">MKKLLQFTSIFIFTLLLCFCLNPADIKADSIHIPMDVNELQKADIRTVPHIMAVRSSSGIDNGNTAKEYVISFNPNYGTLNGSNYMVTVNQKLTGLPTAVRSGYTFRGWYTQSNGGTLITPNTVFTMDTNVYAQWDNYDAGFRDFYISNISDTSVNITALIPNTYVRTWGISFGTSNTYMPESRVMNLYTQTSALTTSITGLQPFTTYYYRVYYIADTQRIESRIGSFSTGRTSEFMVTFYPNGGTINGQYSIVTVGQKLPYLPTAFRDNYNFDGWFTDPNNGTLISTNTVFNFNGAVYAHWTYAPNSSTSNPGTTPPTNGNTNNGNTNNGNSNNGSSGGTVDEEHDFEPISVERVKLKSIKNTPPRRMKVKWVWYAYGDGYQIAYSTNKKFTSSKTKRIFAGVFTDAKTIAGLQKGKTYYVKVRAYQKSGGTKYYGAWSNVKKIKIKK</sequence>
<dbReference type="eggNOG" id="COG5492">
    <property type="taxonomic scope" value="Bacteria"/>
</dbReference>
<dbReference type="InterPro" id="IPR013378">
    <property type="entry name" value="InlB-like_B-rpt"/>
</dbReference>
<evidence type="ECO:0000313" key="6">
    <source>
        <dbReference type="Proteomes" id="UP000012589"/>
    </source>
</evidence>
<dbReference type="Gene3D" id="2.60.40.4270">
    <property type="entry name" value="Listeria-Bacteroides repeat domain"/>
    <property type="match status" value="2"/>
</dbReference>
<dbReference type="InterPro" id="IPR013783">
    <property type="entry name" value="Ig-like_fold"/>
</dbReference>
<feature type="signal peptide" evidence="3">
    <location>
        <begin position="1"/>
        <end position="24"/>
    </location>
</feature>
<comment type="caution">
    <text evidence="5">The sequence shown here is derived from an EMBL/GenBank/DDBJ whole genome shotgun (WGS) entry which is preliminary data.</text>
</comment>
<dbReference type="OrthoDB" id="1775972at2"/>
<evidence type="ECO:0000259" key="4">
    <source>
        <dbReference type="PROSITE" id="PS50853"/>
    </source>
</evidence>
<dbReference type="InterPro" id="IPR042229">
    <property type="entry name" value="Listeria/Bacterioides_rpt_sf"/>
</dbReference>
<evidence type="ECO:0000256" key="1">
    <source>
        <dbReference type="ARBA" id="ARBA00004196"/>
    </source>
</evidence>
<dbReference type="eggNOG" id="COG5263">
    <property type="taxonomic scope" value="Bacteria"/>
</dbReference>